<evidence type="ECO:0000313" key="1">
    <source>
        <dbReference type="EMBL" id="CAD7462199.1"/>
    </source>
</evidence>
<accession>A0A7R9IPY3</accession>
<dbReference type="AlphaFoldDB" id="A0A7R9IPY3"/>
<name>A0A7R9IPY3_9NEOP</name>
<proteinExistence type="predicted"/>
<organism evidence="1">
    <name type="scientific">Timema tahoe</name>
    <dbReference type="NCBI Taxonomy" id="61484"/>
    <lineage>
        <taxon>Eukaryota</taxon>
        <taxon>Metazoa</taxon>
        <taxon>Ecdysozoa</taxon>
        <taxon>Arthropoda</taxon>
        <taxon>Hexapoda</taxon>
        <taxon>Insecta</taxon>
        <taxon>Pterygota</taxon>
        <taxon>Neoptera</taxon>
        <taxon>Polyneoptera</taxon>
        <taxon>Phasmatodea</taxon>
        <taxon>Timematodea</taxon>
        <taxon>Timematoidea</taxon>
        <taxon>Timematidae</taxon>
        <taxon>Timema</taxon>
    </lineage>
</organism>
<protein>
    <submittedName>
        <fullName evidence="1">Uncharacterized protein</fullName>
    </submittedName>
</protein>
<gene>
    <name evidence="1" type="ORF">TTEB3V08_LOCUS10093</name>
</gene>
<dbReference type="EMBL" id="OE005734">
    <property type="protein sequence ID" value="CAD7462199.1"/>
    <property type="molecule type" value="Genomic_DNA"/>
</dbReference>
<sequence length="99" mass="10634">MSSVPQAVQPQSKAYDLTPLKQSKLPIIWVLVKLESDISCSLGSPLGCPRCLVKLESDVSCSLGSPALDVLVVESSCRVMIRALWGVLWMSSLSSQVGE</sequence>
<reference evidence="1" key="1">
    <citation type="submission" date="2020-11" db="EMBL/GenBank/DDBJ databases">
        <authorList>
            <person name="Tran Van P."/>
        </authorList>
    </citation>
    <scope>NUCLEOTIDE SEQUENCE</scope>
</reference>